<feature type="compositionally biased region" description="Polar residues" evidence="3">
    <location>
        <begin position="110"/>
        <end position="123"/>
    </location>
</feature>
<evidence type="ECO:0000256" key="1">
    <source>
        <dbReference type="ARBA" id="ARBA00022443"/>
    </source>
</evidence>
<dbReference type="CDD" id="cd11886">
    <property type="entry name" value="SH3_BOI"/>
    <property type="match status" value="1"/>
</dbReference>
<dbReference type="GO" id="GO:0030036">
    <property type="term" value="P:actin cytoskeleton organization"/>
    <property type="evidence" value="ECO:0007669"/>
    <property type="project" value="TreeGrafter"/>
</dbReference>
<evidence type="ECO:0000256" key="3">
    <source>
        <dbReference type="SAM" id="MobiDB-lite"/>
    </source>
</evidence>
<feature type="region of interest" description="Disordered" evidence="3">
    <location>
        <begin position="72"/>
        <end position="148"/>
    </location>
</feature>
<protein>
    <recommendedName>
        <fullName evidence="9">Polarized growth protein Boi2</fullName>
    </recommendedName>
</protein>
<dbReference type="Gene3D" id="2.30.29.30">
    <property type="entry name" value="Pleckstrin-homology domain (PH domain)/Phosphotyrosine-binding domain (PTB)"/>
    <property type="match status" value="1"/>
</dbReference>
<dbReference type="FunFam" id="1.10.150.50:FF:000082">
    <property type="entry name" value="Polarized growth protein boi2"/>
    <property type="match status" value="1"/>
</dbReference>
<evidence type="ECO:0000313" key="7">
    <source>
        <dbReference type="EMBL" id="PYI13153.1"/>
    </source>
</evidence>
<sequence length="1012" mass="109655">MALAAPPRGVIPGDLLLVVHDFDARGPDELTLRRGEKIELVELDEGFGDGWYLGKDLTTGSTGLFPGVYTTAAPKIRTRPPAESTAQATTEHSTDTDGTAPDAETLLRSGESTPQVSRHTSISDLRAPEVPRSPPQQQQPQQRSASSPLPAAKMTLEIRQALEGQHRNGQDSPVMNETLSVIDEHITDLSTPRHSVADREPSVLNDSASEYSSHLDHRRSYINGHETDEEEERQPQEAQVRRWSPAYTARQLRQLGIEDKHCDIFEEQEISGEVLLDMNQDFLFMKEFDFGVMGRRLKTWHKIRTFQDQVKVGHKQPSPAVSPTQPRSSLAAVPGSPERTRSRTGQTAPLLPRIPTLRTSNTPHPRLVSNTVPSTNSGSPIPSQGSSFMDHSRRPSAASVREINHSRRHSSIDATTRYSGVVDGSPGPTQRGSFDRAWSLSTGPQQRLPTRPGTSAGTSTGTSPALETGFVHTGFHHPTQSNGSDTAAATPDDLDRGYFSGPEGDTRKQRRLLQKRQSAAGSADARISPVPGEPLRVAKRHSRINSMDSIREKATQPIAPPNKSYTTPAPKGRLRSLSTRLVDRRTPQSAPVSAIEDRSGGSSLFGPLFGGKSESDTPRSSQQSTKIGGPKFRRAVGLRAMSDVVSKNVDTTAAPPSPVRDRDPAPPRTGSTTPSTTKSSERLSTDGSGKATEGGLWPRSRPSVKTGPKSKKDTSAYMRGLEKKSPQEQMAGCDYVGWMKKKSPNLITTWKPRLFVLRGRRLSYYYSEQDTEERGLIDITAHRVLRADHDPMVALHATITGSTGSPTAPAPSVQLADGTSSSDPIPSIEAPRGSKSGSEGPFFFKLVPPKSGSSRTVQFTKPAVHYFQVDNVQEGRRWMAALMKATIERDMDLPVETTNKQRTISLKEAQLMNQRPPALMVGAAAGASEGVAPEATEKEDASLKASSETTDAETAAESLETPEERGLMIKGLDLDGEPASSDGNEDGLKLSKPLEVDTGPASLLPDSIQSSQ</sequence>
<dbReference type="SMART" id="SM00326">
    <property type="entry name" value="SH3"/>
    <property type="match status" value="1"/>
</dbReference>
<evidence type="ECO:0000259" key="4">
    <source>
        <dbReference type="PROSITE" id="PS50002"/>
    </source>
</evidence>
<dbReference type="SMART" id="SM00233">
    <property type="entry name" value="PH"/>
    <property type="match status" value="1"/>
</dbReference>
<reference evidence="7 8" key="1">
    <citation type="submission" date="2018-02" db="EMBL/GenBank/DDBJ databases">
        <title>The genomes of Aspergillus section Nigri reveals drivers in fungal speciation.</title>
        <authorList>
            <consortium name="DOE Joint Genome Institute"/>
            <person name="Vesth T.C."/>
            <person name="Nybo J."/>
            <person name="Theobald S."/>
            <person name="Brandl J."/>
            <person name="Frisvad J.C."/>
            <person name="Nielsen K.F."/>
            <person name="Lyhne E.K."/>
            <person name="Kogle M.E."/>
            <person name="Kuo A."/>
            <person name="Riley R."/>
            <person name="Clum A."/>
            <person name="Nolan M."/>
            <person name="Lipzen A."/>
            <person name="Salamov A."/>
            <person name="Henrissat B."/>
            <person name="Wiebenga A."/>
            <person name="De vries R.P."/>
            <person name="Grigoriev I.V."/>
            <person name="Mortensen U.H."/>
            <person name="Andersen M.R."/>
            <person name="Baker S.E."/>
        </authorList>
    </citation>
    <scope>NUCLEOTIDE SEQUENCE [LARGE SCALE GENOMIC DNA]</scope>
    <source>
        <strain evidence="7 8">CBS 115571</strain>
    </source>
</reference>
<feature type="compositionally biased region" description="Low complexity" evidence="3">
    <location>
        <begin position="600"/>
        <end position="612"/>
    </location>
</feature>
<dbReference type="PANTHER" id="PTHR12092">
    <property type="entry name" value="PLECKSTRIN"/>
    <property type="match status" value="1"/>
</dbReference>
<dbReference type="PROSITE" id="PS50002">
    <property type="entry name" value="SH3"/>
    <property type="match status" value="1"/>
</dbReference>
<name>A0A2V5GY09_ASPV1</name>
<feature type="region of interest" description="Disordered" evidence="3">
    <location>
        <begin position="799"/>
        <end position="839"/>
    </location>
</feature>
<dbReference type="Gene3D" id="1.10.150.50">
    <property type="entry name" value="Transcription Factor, Ets-1"/>
    <property type="match status" value="1"/>
</dbReference>
<feature type="compositionally biased region" description="Polar residues" evidence="3">
    <location>
        <begin position="439"/>
        <end position="448"/>
    </location>
</feature>
<dbReference type="PROSITE" id="PS50003">
    <property type="entry name" value="PH_DOMAIN"/>
    <property type="match status" value="1"/>
</dbReference>
<feature type="compositionally biased region" description="Polar residues" evidence="3">
    <location>
        <begin position="357"/>
        <end position="389"/>
    </location>
</feature>
<feature type="compositionally biased region" description="Polar residues" evidence="3">
    <location>
        <begin position="478"/>
        <end position="487"/>
    </location>
</feature>
<dbReference type="EMBL" id="KZ825259">
    <property type="protein sequence ID" value="PYI13153.1"/>
    <property type="molecule type" value="Genomic_DNA"/>
</dbReference>
<dbReference type="InterPro" id="IPR013761">
    <property type="entry name" value="SAM/pointed_sf"/>
</dbReference>
<dbReference type="OMA" id="YYGWMKK"/>
<feature type="compositionally biased region" description="Basic and acidic residues" evidence="3">
    <location>
        <begin position="710"/>
        <end position="726"/>
    </location>
</feature>
<evidence type="ECO:0000259" key="6">
    <source>
        <dbReference type="PROSITE" id="PS50105"/>
    </source>
</evidence>
<evidence type="ECO:0000259" key="5">
    <source>
        <dbReference type="PROSITE" id="PS50003"/>
    </source>
</evidence>
<feature type="compositionally biased region" description="Low complexity" evidence="3">
    <location>
        <begin position="135"/>
        <end position="148"/>
    </location>
</feature>
<feature type="region of interest" description="Disordered" evidence="3">
    <location>
        <begin position="926"/>
        <end position="1012"/>
    </location>
</feature>
<dbReference type="SUPFAM" id="SSF47769">
    <property type="entry name" value="SAM/Pointed domain"/>
    <property type="match status" value="1"/>
</dbReference>
<dbReference type="InterPro" id="IPR011993">
    <property type="entry name" value="PH-like_dom_sf"/>
</dbReference>
<dbReference type="STRING" id="1450538.A0A2V5GY09"/>
<dbReference type="Pfam" id="PF00018">
    <property type="entry name" value="SH3_1"/>
    <property type="match status" value="1"/>
</dbReference>
<feature type="compositionally biased region" description="Polar residues" evidence="3">
    <location>
        <begin position="319"/>
        <end position="328"/>
    </location>
</feature>
<dbReference type="PROSITE" id="PS50105">
    <property type="entry name" value="SAM_DOMAIN"/>
    <property type="match status" value="1"/>
</dbReference>
<dbReference type="SUPFAM" id="SSF50729">
    <property type="entry name" value="PH domain-like"/>
    <property type="match status" value="1"/>
</dbReference>
<feature type="compositionally biased region" description="Low complexity" evidence="3">
    <location>
        <begin position="668"/>
        <end position="678"/>
    </location>
</feature>
<feature type="compositionally biased region" description="Low complexity" evidence="3">
    <location>
        <begin position="449"/>
        <end position="465"/>
    </location>
</feature>
<proteinExistence type="predicted"/>
<feature type="region of interest" description="Disordered" evidence="3">
    <location>
        <begin position="190"/>
        <end position="219"/>
    </location>
</feature>
<feature type="domain" description="SH3" evidence="4">
    <location>
        <begin position="11"/>
        <end position="75"/>
    </location>
</feature>
<dbReference type="GO" id="GO:0005886">
    <property type="term" value="C:plasma membrane"/>
    <property type="evidence" value="ECO:0007669"/>
    <property type="project" value="TreeGrafter"/>
</dbReference>
<feature type="compositionally biased region" description="Low complexity" evidence="3">
    <location>
        <begin position="945"/>
        <end position="959"/>
    </location>
</feature>
<dbReference type="InterPro" id="IPR001452">
    <property type="entry name" value="SH3_domain"/>
</dbReference>
<organism evidence="7 8">
    <name type="scientific">Aspergillus violaceofuscus (strain CBS 115571)</name>
    <dbReference type="NCBI Taxonomy" id="1450538"/>
    <lineage>
        <taxon>Eukaryota</taxon>
        <taxon>Fungi</taxon>
        <taxon>Dikarya</taxon>
        <taxon>Ascomycota</taxon>
        <taxon>Pezizomycotina</taxon>
        <taxon>Eurotiomycetes</taxon>
        <taxon>Eurotiomycetidae</taxon>
        <taxon>Eurotiales</taxon>
        <taxon>Aspergillaceae</taxon>
        <taxon>Aspergillus</taxon>
    </lineage>
</organism>
<dbReference type="Pfam" id="PF00169">
    <property type="entry name" value="PH"/>
    <property type="match status" value="1"/>
</dbReference>
<dbReference type="Pfam" id="PF07647">
    <property type="entry name" value="SAM_2"/>
    <property type="match status" value="1"/>
</dbReference>
<evidence type="ECO:0008006" key="9">
    <source>
        <dbReference type="Google" id="ProtNLM"/>
    </source>
</evidence>
<accession>A0A2V5GY09</accession>
<dbReference type="PANTHER" id="PTHR12092:SF16">
    <property type="entry name" value="PH DOMAIN-CONTAINING PROTEIN"/>
    <property type="match status" value="1"/>
</dbReference>
<feature type="compositionally biased region" description="Basic and acidic residues" evidence="3">
    <location>
        <begin position="986"/>
        <end position="995"/>
    </location>
</feature>
<feature type="region of interest" description="Disordered" evidence="3">
    <location>
        <begin position="310"/>
        <end position="726"/>
    </location>
</feature>
<dbReference type="InterPro" id="IPR001660">
    <property type="entry name" value="SAM"/>
</dbReference>
<dbReference type="Gene3D" id="2.30.30.40">
    <property type="entry name" value="SH3 Domains"/>
    <property type="match status" value="1"/>
</dbReference>
<dbReference type="InterPro" id="IPR037370">
    <property type="entry name" value="Pleckstrin"/>
</dbReference>
<dbReference type="InterPro" id="IPR036028">
    <property type="entry name" value="SH3-like_dom_sf"/>
</dbReference>
<evidence type="ECO:0000256" key="2">
    <source>
        <dbReference type="PROSITE-ProRule" id="PRU00192"/>
    </source>
</evidence>
<dbReference type="InterPro" id="IPR001849">
    <property type="entry name" value="PH_domain"/>
</dbReference>
<keyword evidence="1 2" id="KW-0728">SH3 domain</keyword>
<dbReference type="SUPFAM" id="SSF50044">
    <property type="entry name" value="SH3-domain"/>
    <property type="match status" value="1"/>
</dbReference>
<dbReference type="InterPro" id="IPR035551">
    <property type="entry name" value="Boi1/2_SH3"/>
</dbReference>
<dbReference type="AlphaFoldDB" id="A0A2V5GY09"/>
<feature type="domain" description="SAM" evidence="6">
    <location>
        <begin position="243"/>
        <end position="309"/>
    </location>
</feature>
<dbReference type="Proteomes" id="UP000249829">
    <property type="component" value="Unassembled WGS sequence"/>
</dbReference>
<dbReference type="CDD" id="cd09535">
    <property type="entry name" value="SAM_BOI-like_fungal"/>
    <property type="match status" value="1"/>
</dbReference>
<gene>
    <name evidence="7" type="ORF">BO99DRAFT_67689</name>
</gene>
<feature type="domain" description="PH" evidence="5">
    <location>
        <begin position="732"/>
        <end position="887"/>
    </location>
</feature>
<evidence type="ECO:0000313" key="8">
    <source>
        <dbReference type="Proteomes" id="UP000249829"/>
    </source>
</evidence>
<keyword evidence="8" id="KW-1185">Reference proteome</keyword>